<dbReference type="AlphaFoldDB" id="A0A1H3EC41"/>
<keyword evidence="4" id="KW-1015">Disulfide bond</keyword>
<feature type="binding site" evidence="3">
    <location>
        <position position="177"/>
    </location>
    <ligand>
        <name>Cu cation</name>
        <dbReference type="ChEBI" id="CHEBI:23378"/>
    </ligand>
</feature>
<feature type="disulfide bond" description="Redox-active" evidence="4">
    <location>
        <begin position="89"/>
        <end position="93"/>
    </location>
</feature>
<dbReference type="SUPFAM" id="SSF52833">
    <property type="entry name" value="Thioredoxin-like"/>
    <property type="match status" value="1"/>
</dbReference>
<dbReference type="GO" id="GO:0046872">
    <property type="term" value="F:metal ion binding"/>
    <property type="evidence" value="ECO:0007669"/>
    <property type="project" value="UniProtKB-KW"/>
</dbReference>
<evidence type="ECO:0000313" key="6">
    <source>
        <dbReference type="EMBL" id="SDX75828.1"/>
    </source>
</evidence>
<evidence type="ECO:0000256" key="1">
    <source>
        <dbReference type="ARBA" id="ARBA00010996"/>
    </source>
</evidence>
<dbReference type="CDD" id="cd02968">
    <property type="entry name" value="SCO"/>
    <property type="match status" value="1"/>
</dbReference>
<dbReference type="InterPro" id="IPR036249">
    <property type="entry name" value="Thioredoxin-like_sf"/>
</dbReference>
<keyword evidence="5" id="KW-0472">Membrane</keyword>
<feature type="binding site" evidence="3">
    <location>
        <position position="89"/>
    </location>
    <ligand>
        <name>Cu cation</name>
        <dbReference type="ChEBI" id="CHEBI:23378"/>
    </ligand>
</feature>
<dbReference type="Proteomes" id="UP000199118">
    <property type="component" value="Unassembled WGS sequence"/>
</dbReference>
<keyword evidence="3" id="KW-0479">Metal-binding</keyword>
<keyword evidence="7" id="KW-1185">Reference proteome</keyword>
<gene>
    <name evidence="6" type="ORF">SAMN05444336_109139</name>
</gene>
<dbReference type="RefSeq" id="WP_092684563.1">
    <property type="nucleotide sequence ID" value="NZ_FNMZ01000009.1"/>
</dbReference>
<evidence type="ECO:0000256" key="5">
    <source>
        <dbReference type="SAM" id="Phobius"/>
    </source>
</evidence>
<proteinExistence type="inferred from homology"/>
<feature type="transmembrane region" description="Helical" evidence="5">
    <location>
        <begin position="12"/>
        <end position="31"/>
    </location>
</feature>
<dbReference type="InterPro" id="IPR003782">
    <property type="entry name" value="SCO1/SenC"/>
</dbReference>
<dbReference type="PANTHER" id="PTHR12151">
    <property type="entry name" value="ELECTRON TRANSPORT PROTIN SCO1/SENC FAMILY MEMBER"/>
    <property type="match status" value="1"/>
</dbReference>
<dbReference type="STRING" id="356660.SAMN05444336_109139"/>
<dbReference type="FunFam" id="3.40.30.10:FF:000013">
    <property type="entry name" value="Blast:Protein SCO1 homolog, mitochondrial"/>
    <property type="match status" value="1"/>
</dbReference>
<organism evidence="6 7">
    <name type="scientific">Albimonas donghaensis</name>
    <dbReference type="NCBI Taxonomy" id="356660"/>
    <lineage>
        <taxon>Bacteria</taxon>
        <taxon>Pseudomonadati</taxon>
        <taxon>Pseudomonadota</taxon>
        <taxon>Alphaproteobacteria</taxon>
        <taxon>Rhodobacterales</taxon>
        <taxon>Paracoccaceae</taxon>
        <taxon>Albimonas</taxon>
    </lineage>
</organism>
<dbReference type="Gene3D" id="3.40.30.10">
    <property type="entry name" value="Glutaredoxin"/>
    <property type="match status" value="1"/>
</dbReference>
<feature type="binding site" evidence="3">
    <location>
        <position position="93"/>
    </location>
    <ligand>
        <name>Cu cation</name>
        <dbReference type="ChEBI" id="CHEBI:23378"/>
    </ligand>
</feature>
<evidence type="ECO:0000256" key="3">
    <source>
        <dbReference type="PIRSR" id="PIRSR603782-1"/>
    </source>
</evidence>
<keyword evidence="5" id="KW-1133">Transmembrane helix</keyword>
<evidence type="ECO:0000313" key="7">
    <source>
        <dbReference type="Proteomes" id="UP000199118"/>
    </source>
</evidence>
<reference evidence="6 7" key="1">
    <citation type="submission" date="2016-10" db="EMBL/GenBank/DDBJ databases">
        <authorList>
            <person name="de Groot N.N."/>
        </authorList>
    </citation>
    <scope>NUCLEOTIDE SEQUENCE [LARGE SCALE GENOMIC DNA]</scope>
    <source>
        <strain evidence="6 7">DSM 17890</strain>
    </source>
</reference>
<keyword evidence="5" id="KW-0812">Transmembrane</keyword>
<dbReference type="EMBL" id="FNMZ01000009">
    <property type="protein sequence ID" value="SDX75828.1"/>
    <property type="molecule type" value="Genomic_DNA"/>
</dbReference>
<dbReference type="OrthoDB" id="9790194at2"/>
<evidence type="ECO:0000256" key="4">
    <source>
        <dbReference type="PIRSR" id="PIRSR603782-2"/>
    </source>
</evidence>
<dbReference type="Pfam" id="PF02630">
    <property type="entry name" value="SCO1-SenC"/>
    <property type="match status" value="1"/>
</dbReference>
<name>A0A1H3EC41_9RHOB</name>
<protein>
    <submittedName>
        <fullName evidence="6">Protein SCO1/2</fullName>
    </submittedName>
</protein>
<comment type="similarity">
    <text evidence="1">Belongs to the SCO1/2 family.</text>
</comment>
<keyword evidence="2 3" id="KW-0186">Copper</keyword>
<evidence type="ECO:0000256" key="2">
    <source>
        <dbReference type="ARBA" id="ARBA00023008"/>
    </source>
</evidence>
<sequence length="214" mass="22992">MTAKRRSSARYAALALGAVAIGLAAGGWFAFGPGAGDDDRFAQCRAAKLAGGAMSLGGPLDLVDQTGRAVTEADVITGPTLLYFGYTFCPDVCPFDTADMAMATEILDERGIEVTPVFITIDPARDTPESLSDFVGALHPRMLGLTGTPEQVDAAAKAWRVYYNKAGEGDEDYLMDHSTFTYLAAPEVGFLEVFRRETTPEQMADRVQCFAERL</sequence>
<accession>A0A1H3EC41</accession>
<dbReference type="PANTHER" id="PTHR12151:SF25">
    <property type="entry name" value="LINALOOL DEHYDRATASE_ISOMERASE DOMAIN-CONTAINING PROTEIN"/>
    <property type="match status" value="1"/>
</dbReference>